<feature type="transmembrane region" description="Helical" evidence="2">
    <location>
        <begin position="38"/>
        <end position="57"/>
    </location>
</feature>
<name>A0A917J7S3_9SPHI</name>
<feature type="region of interest" description="Disordered" evidence="1">
    <location>
        <begin position="389"/>
        <end position="426"/>
    </location>
</feature>
<keyword evidence="5" id="KW-1185">Reference proteome</keyword>
<proteinExistence type="predicted"/>
<protein>
    <recommendedName>
        <fullName evidence="3">Peptidase M56 domain-containing protein</fullName>
    </recommendedName>
</protein>
<dbReference type="PANTHER" id="PTHR34978:SF3">
    <property type="entry name" value="SLR0241 PROTEIN"/>
    <property type="match status" value="1"/>
</dbReference>
<dbReference type="RefSeq" id="WP_188415185.1">
    <property type="nucleotide sequence ID" value="NZ_BMDO01000003.1"/>
</dbReference>
<organism evidence="4 5">
    <name type="scientific">Mucilaginibacter galii</name>
    <dbReference type="NCBI Taxonomy" id="2005073"/>
    <lineage>
        <taxon>Bacteria</taxon>
        <taxon>Pseudomonadati</taxon>
        <taxon>Bacteroidota</taxon>
        <taxon>Sphingobacteriia</taxon>
        <taxon>Sphingobacteriales</taxon>
        <taxon>Sphingobacteriaceae</taxon>
        <taxon>Mucilaginibacter</taxon>
    </lineage>
</organism>
<feature type="transmembrane region" description="Helical" evidence="2">
    <location>
        <begin position="266"/>
        <end position="289"/>
    </location>
</feature>
<accession>A0A917J7S3</accession>
<dbReference type="AlphaFoldDB" id="A0A917J7S3"/>
<evidence type="ECO:0000313" key="5">
    <source>
        <dbReference type="Proteomes" id="UP000662074"/>
    </source>
</evidence>
<evidence type="ECO:0000256" key="1">
    <source>
        <dbReference type="SAM" id="MobiDB-lite"/>
    </source>
</evidence>
<evidence type="ECO:0000256" key="2">
    <source>
        <dbReference type="SAM" id="Phobius"/>
    </source>
</evidence>
<reference evidence="4" key="2">
    <citation type="submission" date="2020-09" db="EMBL/GenBank/DDBJ databases">
        <authorList>
            <person name="Sun Q."/>
            <person name="Sedlacek I."/>
        </authorList>
    </citation>
    <scope>NUCLEOTIDE SEQUENCE</scope>
    <source>
        <strain evidence="4">CCM 8711</strain>
    </source>
</reference>
<dbReference type="Pfam" id="PF05569">
    <property type="entry name" value="Peptidase_M56"/>
    <property type="match status" value="1"/>
</dbReference>
<comment type="caution">
    <text evidence="4">The sequence shown here is derived from an EMBL/GenBank/DDBJ whole genome shotgun (WGS) entry which is preliminary data.</text>
</comment>
<keyword evidence="2" id="KW-0812">Transmembrane</keyword>
<dbReference type="InterPro" id="IPR052173">
    <property type="entry name" value="Beta-lactam_resp_regulator"/>
</dbReference>
<dbReference type="EMBL" id="BMDO01000003">
    <property type="protein sequence ID" value="GGI50199.1"/>
    <property type="molecule type" value="Genomic_DNA"/>
</dbReference>
<keyword evidence="2" id="KW-1133">Transmembrane helix</keyword>
<reference evidence="4" key="1">
    <citation type="journal article" date="2014" name="Int. J. Syst. Evol. Microbiol.">
        <title>Complete genome sequence of Corynebacterium casei LMG S-19264T (=DSM 44701T), isolated from a smear-ripened cheese.</title>
        <authorList>
            <consortium name="US DOE Joint Genome Institute (JGI-PGF)"/>
            <person name="Walter F."/>
            <person name="Albersmeier A."/>
            <person name="Kalinowski J."/>
            <person name="Ruckert C."/>
        </authorList>
    </citation>
    <scope>NUCLEOTIDE SEQUENCE</scope>
    <source>
        <strain evidence="4">CCM 8711</strain>
    </source>
</reference>
<dbReference type="InterPro" id="IPR008756">
    <property type="entry name" value="Peptidase_M56"/>
</dbReference>
<dbReference type="PANTHER" id="PTHR34978">
    <property type="entry name" value="POSSIBLE SENSOR-TRANSDUCER PROTEIN BLAR"/>
    <property type="match status" value="1"/>
</dbReference>
<gene>
    <name evidence="4" type="ORF">GCM10011425_14110</name>
</gene>
<sequence>MMMNWLHYLLEANLYLAVAYGCYWLLFRKQTFYTANRIYLLASTVLCFVIPLVQVSTSAPVQSVTQTVQTTATVVGVSQTAVAPVVSTLFLTPNKALQAIYWLAVASMYVWLVTKLYSLLKLVFTNKRLSRHNLTLVYVNDEHTPFSFFGYLFVDQSGELNEAMLRHEMVHIRQKHSWDIMFTEVIKIMNWFNPVVYLLQNSLKALHEFEADRLAAGNQQAPDAYVDFLIARAYHSNGLPFAHQFSNKQLLKSRIMKLYQKRSGKLARLSYLMALPLCAGLLCASTMAFSKDYGWIRIGLKQLPSAVQTTKSIPVDTSKKNNLLMVQYLNNPQKNRILDSVEVLENDGKKHVYTPLNVTDEDLVRLKRDYNVWIQIMHFPRNPRIPAHPTLIAKSLPPPPPPPVDPSKPKSLDIPPPPPPNAVRFPLPKKAVKPAKSVYNGTELPPPPPPNTVRFPLPKKAIKPAKARTIKFPPPKVYDENGKEVTAINGIPQMHKTTTSKQVDEVKPEKLSFIEAETLRFKNIATLTKPVLKPGC</sequence>
<feature type="transmembrane region" description="Helical" evidence="2">
    <location>
        <begin position="99"/>
        <end position="120"/>
    </location>
</feature>
<evidence type="ECO:0000259" key="3">
    <source>
        <dbReference type="Pfam" id="PF05569"/>
    </source>
</evidence>
<dbReference type="Proteomes" id="UP000662074">
    <property type="component" value="Unassembled WGS sequence"/>
</dbReference>
<feature type="transmembrane region" description="Helical" evidence="2">
    <location>
        <begin position="6"/>
        <end position="26"/>
    </location>
</feature>
<keyword evidence="2" id="KW-0472">Membrane</keyword>
<evidence type="ECO:0000313" key="4">
    <source>
        <dbReference type="EMBL" id="GGI50199.1"/>
    </source>
</evidence>
<feature type="domain" description="Peptidase M56" evidence="3">
    <location>
        <begin position="162"/>
        <end position="257"/>
    </location>
</feature>
<feature type="compositionally biased region" description="Pro residues" evidence="1">
    <location>
        <begin position="396"/>
        <end position="406"/>
    </location>
</feature>